<reference evidence="1" key="1">
    <citation type="submission" date="2022-07" db="EMBL/GenBank/DDBJ databases">
        <title>Enhanced cultured diversity of the mouse gut microbiota enables custom-made synthetic communities.</title>
        <authorList>
            <person name="Afrizal A."/>
        </authorList>
    </citation>
    <scope>NUCLEOTIDE SEQUENCE</scope>
    <source>
        <strain evidence="1">DSM 29482</strain>
    </source>
</reference>
<dbReference type="EMBL" id="JANJZL010000019">
    <property type="protein sequence ID" value="MCR2045519.1"/>
    <property type="molecule type" value="Genomic_DNA"/>
</dbReference>
<evidence type="ECO:0000313" key="1">
    <source>
        <dbReference type="EMBL" id="MCR2045519.1"/>
    </source>
</evidence>
<evidence type="ECO:0000313" key="2">
    <source>
        <dbReference type="Proteomes" id="UP001142078"/>
    </source>
</evidence>
<comment type="caution">
    <text evidence="1">The sequence shown here is derived from an EMBL/GenBank/DDBJ whole genome shotgun (WGS) entry which is preliminary data.</text>
</comment>
<keyword evidence="2" id="KW-1185">Reference proteome</keyword>
<name>A0A9X2MKR1_9FIRM</name>
<organism evidence="1 2">
    <name type="scientific">Anaerosalibacter massiliensis</name>
    <dbReference type="NCBI Taxonomy" id="1347392"/>
    <lineage>
        <taxon>Bacteria</taxon>
        <taxon>Bacillati</taxon>
        <taxon>Bacillota</taxon>
        <taxon>Tissierellia</taxon>
        <taxon>Tissierellales</taxon>
        <taxon>Sporanaerobacteraceae</taxon>
        <taxon>Anaerosalibacter</taxon>
    </lineage>
</organism>
<proteinExistence type="predicted"/>
<accession>A0A9X2MKR1</accession>
<dbReference type="AlphaFoldDB" id="A0A9X2MKR1"/>
<sequence>MNETRKHMYYLLEKMRELDSQIIAGENAKKDLKLLEEQFYELCEEAIEEDENARSLEN</sequence>
<protein>
    <submittedName>
        <fullName evidence="1">Uncharacterized protein</fullName>
    </submittedName>
</protein>
<dbReference type="RefSeq" id="WP_257490750.1">
    <property type="nucleotide sequence ID" value="NZ_JANJZL010000019.1"/>
</dbReference>
<gene>
    <name evidence="1" type="ORF">NSA23_15565</name>
</gene>
<dbReference type="Proteomes" id="UP001142078">
    <property type="component" value="Unassembled WGS sequence"/>
</dbReference>